<gene>
    <name evidence="2" type="ORF">G8O29_12075</name>
</gene>
<evidence type="ECO:0000313" key="2">
    <source>
        <dbReference type="EMBL" id="NHB77476.1"/>
    </source>
</evidence>
<dbReference type="Proteomes" id="UP001515660">
    <property type="component" value="Unassembled WGS sequence"/>
</dbReference>
<comment type="caution">
    <text evidence="2">The sequence shown here is derived from an EMBL/GenBank/DDBJ whole genome shotgun (WGS) entry which is preliminary data.</text>
</comment>
<sequence length="67" mass="7652">MPQTQIQTRSLHAGRGFVARSLTALTEALARRRDRQHLAHLDAHLLRDIGLDAQEARREAAKPFWQP</sequence>
<feature type="domain" description="YjiS-like" evidence="1">
    <location>
        <begin position="24"/>
        <end position="57"/>
    </location>
</feature>
<accession>A0ABX0G9V2</accession>
<proteinExistence type="predicted"/>
<evidence type="ECO:0000259" key="1">
    <source>
        <dbReference type="Pfam" id="PF06568"/>
    </source>
</evidence>
<keyword evidence="3" id="KW-1185">Reference proteome</keyword>
<organism evidence="2 3">
    <name type="scientific">Rhodobacter calidifons</name>
    <dbReference type="NCBI Taxonomy" id="2715277"/>
    <lineage>
        <taxon>Bacteria</taxon>
        <taxon>Pseudomonadati</taxon>
        <taxon>Pseudomonadota</taxon>
        <taxon>Alphaproteobacteria</taxon>
        <taxon>Rhodobacterales</taxon>
        <taxon>Rhodobacter group</taxon>
        <taxon>Rhodobacter</taxon>
    </lineage>
</organism>
<dbReference type="InterPro" id="IPR009506">
    <property type="entry name" value="YjiS-like"/>
</dbReference>
<dbReference type="RefSeq" id="WP_166403500.1">
    <property type="nucleotide sequence ID" value="NZ_JAANHS010000008.1"/>
</dbReference>
<dbReference type="Pfam" id="PF06568">
    <property type="entry name" value="YjiS-like"/>
    <property type="match status" value="1"/>
</dbReference>
<reference evidence="2 3" key="1">
    <citation type="journal article" date="2022" name="Microorganisms">
        <title>Genome Sequence and Characterization of a Xanthorhodopsin-Containing, Aerobic Anoxygenic Phototrophic Rhodobacter Species, Isolated from Mesophilic Conditions at Yellowstone National Park.</title>
        <authorList>
            <person name="Kyndt J.A."/>
            <person name="Robertson S."/>
            <person name="Shoffstall I.B."/>
            <person name="Ramaley R.F."/>
            <person name="Meyer T.E."/>
        </authorList>
    </citation>
    <scope>NUCLEOTIDE SEQUENCE [LARGE SCALE GENOMIC DNA]</scope>
    <source>
        <strain evidence="2 3">M37P</strain>
    </source>
</reference>
<evidence type="ECO:0000313" key="3">
    <source>
        <dbReference type="Proteomes" id="UP001515660"/>
    </source>
</evidence>
<name>A0ABX0G9V2_9RHOB</name>
<protein>
    <submittedName>
        <fullName evidence="2">DUF1127 domain-containing protein</fullName>
    </submittedName>
</protein>
<dbReference type="EMBL" id="JAANHS010000008">
    <property type="protein sequence ID" value="NHB77476.1"/>
    <property type="molecule type" value="Genomic_DNA"/>
</dbReference>